<name>A0A919CTE2_9PROT</name>
<evidence type="ECO:0000256" key="2">
    <source>
        <dbReference type="ARBA" id="ARBA00004651"/>
    </source>
</evidence>
<dbReference type="InterPro" id="IPR035906">
    <property type="entry name" value="MetI-like_sf"/>
</dbReference>
<dbReference type="CDD" id="cd03257">
    <property type="entry name" value="ABC_NikE_OppD_transporters"/>
    <property type="match status" value="1"/>
</dbReference>
<keyword evidence="7" id="KW-0547">Nucleotide-binding</keyword>
<dbReference type="Pfam" id="PF00528">
    <property type="entry name" value="BPD_transp_1"/>
    <property type="match status" value="1"/>
</dbReference>
<dbReference type="FunFam" id="3.40.50.300:FF:000016">
    <property type="entry name" value="Oligopeptide ABC transporter ATP-binding component"/>
    <property type="match status" value="1"/>
</dbReference>
<dbReference type="GO" id="GO:0005524">
    <property type="term" value="F:ATP binding"/>
    <property type="evidence" value="ECO:0007669"/>
    <property type="project" value="UniProtKB-KW"/>
</dbReference>
<dbReference type="GO" id="GO:0015833">
    <property type="term" value="P:peptide transport"/>
    <property type="evidence" value="ECO:0007669"/>
    <property type="project" value="InterPro"/>
</dbReference>
<protein>
    <submittedName>
        <fullName evidence="14">Peptide ABC transporter permease</fullName>
    </submittedName>
</protein>
<keyword evidence="4 11" id="KW-0813">Transport</keyword>
<dbReference type="RefSeq" id="WP_189994525.1">
    <property type="nucleotide sequence ID" value="NZ_BMZS01000012.1"/>
</dbReference>
<dbReference type="InterPro" id="IPR003439">
    <property type="entry name" value="ABC_transporter-like_ATP-bd"/>
</dbReference>
<comment type="similarity">
    <text evidence="3">Belongs to the ABC transporter superfamily.</text>
</comment>
<evidence type="ECO:0000256" key="7">
    <source>
        <dbReference type="ARBA" id="ARBA00022741"/>
    </source>
</evidence>
<evidence type="ECO:0000313" key="14">
    <source>
        <dbReference type="EMBL" id="GHD61196.1"/>
    </source>
</evidence>
<dbReference type="GO" id="GO:0055085">
    <property type="term" value="P:transmembrane transport"/>
    <property type="evidence" value="ECO:0007669"/>
    <property type="project" value="InterPro"/>
</dbReference>
<dbReference type="PROSITE" id="PS50928">
    <property type="entry name" value="ABC_TM1"/>
    <property type="match status" value="1"/>
</dbReference>
<comment type="similarity">
    <text evidence="11">Belongs to the binding-protein-dependent transport system permease family.</text>
</comment>
<dbReference type="CDD" id="cd06261">
    <property type="entry name" value="TM_PBP2"/>
    <property type="match status" value="1"/>
</dbReference>
<keyword evidence="15" id="KW-1185">Reference proteome</keyword>
<dbReference type="PANTHER" id="PTHR43297:SF2">
    <property type="entry name" value="DIPEPTIDE TRANSPORT ATP-BINDING PROTEIN DPPD"/>
    <property type="match status" value="1"/>
</dbReference>
<evidence type="ECO:0000256" key="3">
    <source>
        <dbReference type="ARBA" id="ARBA00005417"/>
    </source>
</evidence>
<dbReference type="InterPro" id="IPR050388">
    <property type="entry name" value="ABC_Ni/Peptide_Import"/>
</dbReference>
<reference evidence="14" key="1">
    <citation type="journal article" date="2014" name="Int. J. Syst. Evol. Microbiol.">
        <title>Complete genome sequence of Corynebacterium casei LMG S-19264T (=DSM 44701T), isolated from a smear-ripened cheese.</title>
        <authorList>
            <consortium name="US DOE Joint Genome Institute (JGI-PGF)"/>
            <person name="Walter F."/>
            <person name="Albersmeier A."/>
            <person name="Kalinowski J."/>
            <person name="Ruckert C."/>
        </authorList>
    </citation>
    <scope>NUCLEOTIDE SEQUENCE</scope>
    <source>
        <strain evidence="14">KCTC 42651</strain>
    </source>
</reference>
<dbReference type="Gene3D" id="3.40.50.300">
    <property type="entry name" value="P-loop containing nucleotide triphosphate hydrolases"/>
    <property type="match status" value="1"/>
</dbReference>
<keyword evidence="6 11" id="KW-0812">Transmembrane</keyword>
<dbReference type="InterPro" id="IPR003593">
    <property type="entry name" value="AAA+_ATPase"/>
</dbReference>
<evidence type="ECO:0000256" key="5">
    <source>
        <dbReference type="ARBA" id="ARBA00022475"/>
    </source>
</evidence>
<dbReference type="SUPFAM" id="SSF52540">
    <property type="entry name" value="P-loop containing nucleoside triphosphate hydrolases"/>
    <property type="match status" value="1"/>
</dbReference>
<evidence type="ECO:0000259" key="13">
    <source>
        <dbReference type="PROSITE" id="PS50928"/>
    </source>
</evidence>
<dbReference type="SUPFAM" id="SSF161098">
    <property type="entry name" value="MetI-like"/>
    <property type="match status" value="1"/>
</dbReference>
<evidence type="ECO:0000256" key="8">
    <source>
        <dbReference type="ARBA" id="ARBA00022840"/>
    </source>
</evidence>
<dbReference type="PROSITE" id="PS00211">
    <property type="entry name" value="ABC_TRANSPORTER_1"/>
    <property type="match status" value="1"/>
</dbReference>
<evidence type="ECO:0000256" key="10">
    <source>
        <dbReference type="ARBA" id="ARBA00023136"/>
    </source>
</evidence>
<evidence type="ECO:0000256" key="4">
    <source>
        <dbReference type="ARBA" id="ARBA00022448"/>
    </source>
</evidence>
<organism evidence="14 15">
    <name type="scientific">Thalassobaculum fulvum</name>
    <dbReference type="NCBI Taxonomy" id="1633335"/>
    <lineage>
        <taxon>Bacteria</taxon>
        <taxon>Pseudomonadati</taxon>
        <taxon>Pseudomonadota</taxon>
        <taxon>Alphaproteobacteria</taxon>
        <taxon>Rhodospirillales</taxon>
        <taxon>Thalassobaculaceae</taxon>
        <taxon>Thalassobaculum</taxon>
    </lineage>
</organism>
<keyword evidence="8" id="KW-0067">ATP-binding</keyword>
<dbReference type="Pfam" id="PF00005">
    <property type="entry name" value="ABC_tran"/>
    <property type="match status" value="1"/>
</dbReference>
<dbReference type="GO" id="GO:0016887">
    <property type="term" value="F:ATP hydrolysis activity"/>
    <property type="evidence" value="ECO:0007669"/>
    <property type="project" value="InterPro"/>
</dbReference>
<feature type="transmembrane region" description="Helical" evidence="11">
    <location>
        <begin position="73"/>
        <end position="97"/>
    </location>
</feature>
<dbReference type="PANTHER" id="PTHR43297">
    <property type="entry name" value="OLIGOPEPTIDE TRANSPORT ATP-BINDING PROTEIN APPD"/>
    <property type="match status" value="1"/>
</dbReference>
<keyword evidence="5" id="KW-1003">Cell membrane</keyword>
<dbReference type="InterPro" id="IPR017871">
    <property type="entry name" value="ABC_transporter-like_CS"/>
</dbReference>
<feature type="transmembrane region" description="Helical" evidence="11">
    <location>
        <begin position="190"/>
        <end position="216"/>
    </location>
</feature>
<comment type="subcellular location">
    <subcellularLocation>
        <location evidence="1">Cell inner membrane</location>
        <topology evidence="1">Peripheral membrane protein</topology>
    </subcellularLocation>
    <subcellularLocation>
        <location evidence="2 11">Cell membrane</location>
        <topology evidence="2 11">Multi-pass membrane protein</topology>
    </subcellularLocation>
</comment>
<dbReference type="InterPro" id="IPR000515">
    <property type="entry name" value="MetI-like"/>
</dbReference>
<dbReference type="PROSITE" id="PS50893">
    <property type="entry name" value="ABC_TRANSPORTER_2"/>
    <property type="match status" value="1"/>
</dbReference>
<evidence type="ECO:0000256" key="11">
    <source>
        <dbReference type="RuleBase" id="RU363032"/>
    </source>
</evidence>
<accession>A0A919CTE2</accession>
<feature type="domain" description="ABC transporter" evidence="12">
    <location>
        <begin position="298"/>
        <end position="554"/>
    </location>
</feature>
<evidence type="ECO:0000259" key="12">
    <source>
        <dbReference type="PROSITE" id="PS50893"/>
    </source>
</evidence>
<dbReference type="Proteomes" id="UP000630353">
    <property type="component" value="Unassembled WGS sequence"/>
</dbReference>
<comment type="caution">
    <text evidence="14">The sequence shown here is derived from an EMBL/GenBank/DDBJ whole genome shotgun (WGS) entry which is preliminary data.</text>
</comment>
<evidence type="ECO:0000256" key="1">
    <source>
        <dbReference type="ARBA" id="ARBA00004417"/>
    </source>
</evidence>
<keyword evidence="10 11" id="KW-0472">Membrane</keyword>
<evidence type="ECO:0000256" key="9">
    <source>
        <dbReference type="ARBA" id="ARBA00022989"/>
    </source>
</evidence>
<dbReference type="EMBL" id="BMZS01000012">
    <property type="protein sequence ID" value="GHD61196.1"/>
    <property type="molecule type" value="Genomic_DNA"/>
</dbReference>
<reference evidence="14" key="2">
    <citation type="submission" date="2020-09" db="EMBL/GenBank/DDBJ databases">
        <authorList>
            <person name="Sun Q."/>
            <person name="Kim S."/>
        </authorList>
    </citation>
    <scope>NUCLEOTIDE SEQUENCE</scope>
    <source>
        <strain evidence="14">KCTC 42651</strain>
    </source>
</reference>
<dbReference type="GO" id="GO:0005886">
    <property type="term" value="C:plasma membrane"/>
    <property type="evidence" value="ECO:0007669"/>
    <property type="project" value="UniProtKB-SubCell"/>
</dbReference>
<evidence type="ECO:0000313" key="15">
    <source>
        <dbReference type="Proteomes" id="UP000630353"/>
    </source>
</evidence>
<dbReference type="NCBIfam" id="TIGR01727">
    <property type="entry name" value="oligo_HPY"/>
    <property type="match status" value="1"/>
</dbReference>
<dbReference type="Gene3D" id="1.10.3720.10">
    <property type="entry name" value="MetI-like"/>
    <property type="match status" value="1"/>
</dbReference>
<dbReference type="InterPro" id="IPR027417">
    <property type="entry name" value="P-loop_NTPase"/>
</dbReference>
<dbReference type="InterPro" id="IPR013563">
    <property type="entry name" value="Oligopep_ABC_C"/>
</dbReference>
<sequence>MERRDLHRLAVPLAVVGGIVALAAAAPLLPLADPVHIEVSARLTPPSEGHWLGQDEYGRDVLSRAIWGARASLAVSFLAAAIAGIAGTALGLLGGYFRGVVEILTVRSAEAVLCFPPLLLALLVVTLLGPGAGTLIVALSILYAPSYARVAYAETLAARNLDYVVAQEALGARSGRILLRTVLPNVAPPLLVQFSLTVASAMVLESGLSFLGLGVVPPEPSWGLMIRGARSTMDQAPWLLLWPCLALTGTIVALNMLCDALRDVLDPRGRTVSANPFRAFVSGLLPATEPAPAPPALLRVDGLHLAIGHGPGALPAVRDVSLAVAPGETLAVVGESGSGKTLTGLAILGLLPPVVRVTGGRILYTGRDGTTVDLARLGEPALRRLRGDELSMVFQDPSASLNPVHRVGDQVAETIRAHRDLSAAEARRRAVALLDRVGLPDAARRARAYPHELSGGQRQRAVIAAAIANGPRLLIADEPTTALDVTIQAQILELMAGLKAQAGGMGLIFVTHNLAVVSEIADRVVVMYVGEVVEEGPVAEVFGSPRHPYTAALVASVPEGDDDRLSAIPGVVPPLHDLPAGCRFAPRCGLAEPACTAGAPALESLGGGRSTRCRRWREVA</sequence>
<dbReference type="AlphaFoldDB" id="A0A919CTE2"/>
<keyword evidence="9 11" id="KW-1133">Transmembrane helix</keyword>
<evidence type="ECO:0000256" key="6">
    <source>
        <dbReference type="ARBA" id="ARBA00022692"/>
    </source>
</evidence>
<feature type="transmembrane region" description="Helical" evidence="11">
    <location>
        <begin position="118"/>
        <end position="144"/>
    </location>
</feature>
<feature type="domain" description="ABC transmembrane type-1" evidence="13">
    <location>
        <begin position="69"/>
        <end position="258"/>
    </location>
</feature>
<feature type="transmembrane region" description="Helical" evidence="11">
    <location>
        <begin position="237"/>
        <end position="257"/>
    </location>
</feature>
<dbReference type="SMART" id="SM00382">
    <property type="entry name" value="AAA"/>
    <property type="match status" value="1"/>
</dbReference>
<dbReference type="Pfam" id="PF08352">
    <property type="entry name" value="oligo_HPY"/>
    <property type="match status" value="1"/>
</dbReference>
<gene>
    <name evidence="14" type="ORF">GCM10017083_48330</name>
</gene>
<proteinExistence type="inferred from homology"/>